<keyword evidence="1" id="KW-0175">Coiled coil</keyword>
<protein>
    <submittedName>
        <fullName evidence="3">Uncharacterized protein</fullName>
    </submittedName>
</protein>
<evidence type="ECO:0000313" key="4">
    <source>
        <dbReference type="Proteomes" id="UP000275267"/>
    </source>
</evidence>
<comment type="caution">
    <text evidence="3">The sequence shown here is derived from an EMBL/GenBank/DDBJ whole genome shotgun (WGS) entry which is preliminary data.</text>
</comment>
<organism evidence="3 4">
    <name type="scientific">Panicum miliaceum</name>
    <name type="common">Proso millet</name>
    <name type="synonym">Broomcorn millet</name>
    <dbReference type="NCBI Taxonomy" id="4540"/>
    <lineage>
        <taxon>Eukaryota</taxon>
        <taxon>Viridiplantae</taxon>
        <taxon>Streptophyta</taxon>
        <taxon>Embryophyta</taxon>
        <taxon>Tracheophyta</taxon>
        <taxon>Spermatophyta</taxon>
        <taxon>Magnoliopsida</taxon>
        <taxon>Liliopsida</taxon>
        <taxon>Poales</taxon>
        <taxon>Poaceae</taxon>
        <taxon>PACMAD clade</taxon>
        <taxon>Panicoideae</taxon>
        <taxon>Panicodae</taxon>
        <taxon>Paniceae</taxon>
        <taxon>Panicinae</taxon>
        <taxon>Panicum</taxon>
        <taxon>Panicum sect. Panicum</taxon>
    </lineage>
</organism>
<evidence type="ECO:0000313" key="3">
    <source>
        <dbReference type="EMBL" id="RLN39948.1"/>
    </source>
</evidence>
<name>A0A3L6TLD0_PANMI</name>
<dbReference type="OrthoDB" id="696324at2759"/>
<evidence type="ECO:0000256" key="1">
    <source>
        <dbReference type="SAM" id="Coils"/>
    </source>
</evidence>
<proteinExistence type="predicted"/>
<dbReference type="AlphaFoldDB" id="A0A3L6TLD0"/>
<gene>
    <name evidence="3" type="ORF">C2845_PM01G39660</name>
</gene>
<dbReference type="Proteomes" id="UP000275267">
    <property type="component" value="Unassembled WGS sequence"/>
</dbReference>
<dbReference type="EMBL" id="PQIB02000001">
    <property type="protein sequence ID" value="RLN39948.1"/>
    <property type="molecule type" value="Genomic_DNA"/>
</dbReference>
<accession>A0A3L6TLD0</accession>
<evidence type="ECO:0000256" key="2">
    <source>
        <dbReference type="SAM" id="MobiDB-lite"/>
    </source>
</evidence>
<feature type="coiled-coil region" evidence="1">
    <location>
        <begin position="38"/>
        <end position="84"/>
    </location>
</feature>
<sequence length="298" mass="35701">MHRKKQDERERMDKKVKLERGDMDRKVHMARVEMDFMIKEERGKLDKMLQEQREYLDRTLMQERDNQDRRLKEEREEMDRIIEMERVRMDSENMHARVHMDRKLQEEIHGKDINILLEEKPTKEHVKGITPQQQAIRDRIKNERNEFRDDVVMKFLVHTVGRDFFNNPKEYLDEQISVMTFTKPAKVEWYSIIMNLSDHGMKWTSDLYYLHPLREGPDGLVEILEQKQVDELMHAHEGIKGENTGLASKERLKAFIDGRVQHLTSDTELSMKRDMDSSSSSDVSWQPKKHHPDSSDDE</sequence>
<keyword evidence="4" id="KW-1185">Reference proteome</keyword>
<reference evidence="4" key="1">
    <citation type="journal article" date="2019" name="Nat. Commun.">
        <title>The genome of broomcorn millet.</title>
        <authorList>
            <person name="Zou C."/>
            <person name="Miki D."/>
            <person name="Li D."/>
            <person name="Tang Q."/>
            <person name="Xiao L."/>
            <person name="Rajput S."/>
            <person name="Deng P."/>
            <person name="Jia W."/>
            <person name="Huang R."/>
            <person name="Zhang M."/>
            <person name="Sun Y."/>
            <person name="Hu J."/>
            <person name="Fu X."/>
            <person name="Schnable P.S."/>
            <person name="Li F."/>
            <person name="Zhang H."/>
            <person name="Feng B."/>
            <person name="Zhu X."/>
            <person name="Liu R."/>
            <person name="Schnable J.C."/>
            <person name="Zhu J.-K."/>
            <person name="Zhang H."/>
        </authorList>
    </citation>
    <scope>NUCLEOTIDE SEQUENCE [LARGE SCALE GENOMIC DNA]</scope>
</reference>
<feature type="region of interest" description="Disordered" evidence="2">
    <location>
        <begin position="266"/>
        <end position="298"/>
    </location>
</feature>